<keyword evidence="3" id="KW-0805">Transcription regulation</keyword>
<dbReference type="AlphaFoldDB" id="A0AAV8WMV2"/>
<comment type="function">
    <text evidence="5">Involved in transvection phenomena (= synapsis-dependent gene expression), where the synaptic pairing of chromosomes carrying genes with which zeste interacts influences the expression of these genes. Zeste binds to DNA and stimulates transcription from a nearby promoter.</text>
</comment>
<evidence type="ECO:0000256" key="4">
    <source>
        <dbReference type="ARBA" id="ARBA00023163"/>
    </source>
</evidence>
<dbReference type="PANTHER" id="PTHR23098">
    <property type="entry name" value="AGAP001331-PA-RELATED"/>
    <property type="match status" value="1"/>
</dbReference>
<evidence type="ECO:0000256" key="1">
    <source>
        <dbReference type="ARBA" id="ARBA00011764"/>
    </source>
</evidence>
<evidence type="ECO:0000256" key="3">
    <source>
        <dbReference type="ARBA" id="ARBA00023015"/>
    </source>
</evidence>
<organism evidence="7 8">
    <name type="scientific">Rhamnusium bicolor</name>
    <dbReference type="NCBI Taxonomy" id="1586634"/>
    <lineage>
        <taxon>Eukaryota</taxon>
        <taxon>Metazoa</taxon>
        <taxon>Ecdysozoa</taxon>
        <taxon>Arthropoda</taxon>
        <taxon>Hexapoda</taxon>
        <taxon>Insecta</taxon>
        <taxon>Pterygota</taxon>
        <taxon>Neoptera</taxon>
        <taxon>Endopterygota</taxon>
        <taxon>Coleoptera</taxon>
        <taxon>Polyphaga</taxon>
        <taxon>Cucujiformia</taxon>
        <taxon>Chrysomeloidea</taxon>
        <taxon>Cerambycidae</taxon>
        <taxon>Lepturinae</taxon>
        <taxon>Rhagiini</taxon>
        <taxon>Rhamnusium</taxon>
    </lineage>
</organism>
<keyword evidence="8" id="KW-1185">Reference proteome</keyword>
<dbReference type="PANTHER" id="PTHR23098:SF16">
    <property type="entry name" value="REGULATORY PROTEIN ZESTE"/>
    <property type="match status" value="1"/>
</dbReference>
<feature type="domain" description="Myb/SANT-like DNA-binding" evidence="6">
    <location>
        <begin position="17"/>
        <end position="83"/>
    </location>
</feature>
<evidence type="ECO:0000313" key="7">
    <source>
        <dbReference type="EMBL" id="KAJ8927763.1"/>
    </source>
</evidence>
<dbReference type="GO" id="GO:0005634">
    <property type="term" value="C:nucleus"/>
    <property type="evidence" value="ECO:0007669"/>
    <property type="project" value="TreeGrafter"/>
</dbReference>
<evidence type="ECO:0000313" key="8">
    <source>
        <dbReference type="Proteomes" id="UP001162156"/>
    </source>
</evidence>
<evidence type="ECO:0000256" key="2">
    <source>
        <dbReference type="ARBA" id="ARBA00016807"/>
    </source>
</evidence>
<evidence type="ECO:0000256" key="5">
    <source>
        <dbReference type="ARBA" id="ARBA00025466"/>
    </source>
</evidence>
<comment type="subunit">
    <text evidence="1">Self-associates forming complexes of several hundred monomers.</text>
</comment>
<keyword evidence="4" id="KW-0804">Transcription</keyword>
<evidence type="ECO:0000259" key="6">
    <source>
        <dbReference type="Pfam" id="PF13873"/>
    </source>
</evidence>
<comment type="caution">
    <text evidence="7">The sequence shown here is derived from an EMBL/GenBank/DDBJ whole genome shotgun (WGS) entry which is preliminary data.</text>
</comment>
<gene>
    <name evidence="7" type="ORF">NQ314_019767</name>
</gene>
<dbReference type="InterPro" id="IPR028002">
    <property type="entry name" value="Myb_DNA-bind_5"/>
</dbReference>
<accession>A0AAV8WMV2</accession>
<dbReference type="Pfam" id="PF13873">
    <property type="entry name" value="Myb_DNA-bind_5"/>
    <property type="match status" value="1"/>
</dbReference>
<dbReference type="Proteomes" id="UP001162156">
    <property type="component" value="Unassembled WGS sequence"/>
</dbReference>
<dbReference type="EMBL" id="JANEYF010005532">
    <property type="protein sequence ID" value="KAJ8927763.1"/>
    <property type="molecule type" value="Genomic_DNA"/>
</dbReference>
<protein>
    <recommendedName>
        <fullName evidence="2">Regulatory protein zeste</fullName>
    </recommendedName>
</protein>
<name>A0AAV8WMV2_9CUCU</name>
<sequence>MRDHSSGVFAGVANTLKRILKEWVKQHPQLLSGLFSNSYTKKDSQKLWESVTLTLNAVPGASNKTWKQWRKAWADLKKNVKAKNSGINRHQLGTGGGPPLEIKLSDTEKEILSLQVSTSLSGNDNIRESVAIFNYKEVANSAMLPMFNEKQDEGLAEIHNKLHEDVQDTIQINNLPMSFAINEQPPITSTKRLEQQYGIPNNTQPDPTELKNVSSDTNYLQMQPMGTPNHAEVKNIVEKNTNCTTPTGVTPKKKKFTTKSARYEKSLTLTKDLVENTISHKAALEIYYEKKIAIMEKDYKSKLEFRAKKNCCFRKTK</sequence>
<proteinExistence type="predicted"/>
<reference evidence="7" key="1">
    <citation type="journal article" date="2023" name="Insect Mol. Biol.">
        <title>Genome sequencing provides insights into the evolution of gene families encoding plant cell wall-degrading enzymes in longhorned beetles.</title>
        <authorList>
            <person name="Shin N.R."/>
            <person name="Okamura Y."/>
            <person name="Kirsch R."/>
            <person name="Pauchet Y."/>
        </authorList>
    </citation>
    <scope>NUCLEOTIDE SEQUENCE</scope>
    <source>
        <strain evidence="7">RBIC_L_NR</strain>
    </source>
</reference>